<dbReference type="EMBL" id="CP031093">
    <property type="protein sequence ID" value="QCF27287.1"/>
    <property type="molecule type" value="Genomic_DNA"/>
</dbReference>
<keyword evidence="2" id="KW-1133">Transmembrane helix</keyword>
<keyword evidence="4" id="KW-1185">Reference proteome</keyword>
<dbReference type="OrthoDB" id="6191808at2"/>
<keyword evidence="2" id="KW-0812">Transmembrane</keyword>
<organism evidence="3 4">
    <name type="scientific">Hydrocarboniclastica marina</name>
    <dbReference type="NCBI Taxonomy" id="2259620"/>
    <lineage>
        <taxon>Bacteria</taxon>
        <taxon>Pseudomonadati</taxon>
        <taxon>Pseudomonadota</taxon>
        <taxon>Gammaproteobacteria</taxon>
        <taxon>Alteromonadales</taxon>
        <taxon>Alteromonadaceae</taxon>
        <taxon>Hydrocarboniclastica</taxon>
    </lineage>
</organism>
<feature type="transmembrane region" description="Helical" evidence="2">
    <location>
        <begin position="7"/>
        <end position="27"/>
    </location>
</feature>
<dbReference type="RefSeq" id="WP_136549996.1">
    <property type="nucleotide sequence ID" value="NZ_CP031093.1"/>
</dbReference>
<dbReference type="AlphaFoldDB" id="A0A4P7XMH1"/>
<accession>A0A4P7XMH1</accession>
<dbReference type="Proteomes" id="UP000298049">
    <property type="component" value="Chromosome"/>
</dbReference>
<feature type="region of interest" description="Disordered" evidence="1">
    <location>
        <begin position="436"/>
        <end position="466"/>
    </location>
</feature>
<dbReference type="KEGG" id="hmi:soil367_15860"/>
<evidence type="ECO:0000256" key="1">
    <source>
        <dbReference type="SAM" id="MobiDB-lite"/>
    </source>
</evidence>
<gene>
    <name evidence="3" type="ORF">soil367_15860</name>
</gene>
<evidence type="ECO:0000256" key="2">
    <source>
        <dbReference type="SAM" id="Phobius"/>
    </source>
</evidence>
<sequence>MKKIGLTIIVAVVLLAVGTYVAIWYGADQFLSRVKSDIAEKGVLTWQGVNPRLDGSVEVRDLELTLFELSQPIRVASATLSMDSAATLVNWLLRPTGVWPDNTRLEVSQAQLIVRPALTKDWLTQTDDTRAQWPRPWHLRACGARTQLGGTDLLSMGIDRLEVDLTLHWLGATRDGYELVGELNGNEIGSVDFRLQGEELPIEWAQLADAGLTGWPSMQLVVRDGGFMRRLSAYCAKPGHKDPSGWASAETEALQRDLKQWGIALSPELASLYQSWLHEGGEIAADLPVKPKAEVADINTLAAYFSRDDLLVQHNGRPLAQVGFEVDKAIFLAVTEPASVQPAAVEPAVADHLAWRQTPLATADHWLGRQIRVEMAAGHSLEGHLSDINNRQLIILRRVAGGEFASPAARADVSELHVLRRLDELPPVLEEMRLRDAAGRRSGPTDHVPAQFEDESESADVGSPIF</sequence>
<keyword evidence="2" id="KW-0472">Membrane</keyword>
<protein>
    <submittedName>
        <fullName evidence="3">Uncharacterized protein</fullName>
    </submittedName>
</protein>
<proteinExistence type="predicted"/>
<evidence type="ECO:0000313" key="4">
    <source>
        <dbReference type="Proteomes" id="UP000298049"/>
    </source>
</evidence>
<name>A0A4P7XMH1_9ALTE</name>
<reference evidence="3 4" key="1">
    <citation type="submission" date="2018-07" db="EMBL/GenBank/DDBJ databases">
        <title>Marsedoiliclastica nanhaica gen. nov. sp. nov., a novel marine hydrocarbonoclastic bacterium isolated from an in-situ enriched hydrocarbon-degrading consortium in deep-sea sediment.</title>
        <authorList>
            <person name="Dong C."/>
            <person name="Ma T."/>
            <person name="Liu R."/>
            <person name="Shao Z."/>
        </authorList>
    </citation>
    <scope>NUCLEOTIDE SEQUENCE [LARGE SCALE GENOMIC DNA]</scope>
    <source>
        <strain evidence="4">soil36-7</strain>
    </source>
</reference>
<evidence type="ECO:0000313" key="3">
    <source>
        <dbReference type="EMBL" id="QCF27287.1"/>
    </source>
</evidence>